<dbReference type="GO" id="GO:0005829">
    <property type="term" value="C:cytosol"/>
    <property type="evidence" value="ECO:0007669"/>
    <property type="project" value="TreeGrafter"/>
</dbReference>
<dbReference type="EMBL" id="CP002098">
    <property type="protein sequence ID" value="ADM28743.1"/>
    <property type="molecule type" value="Genomic_DNA"/>
</dbReference>
<dbReference type="PROSITE" id="PS51257">
    <property type="entry name" value="PROKAR_LIPOPROTEIN"/>
    <property type="match status" value="1"/>
</dbReference>
<comment type="similarity">
    <text evidence="1">Belongs to the RutC family.</text>
</comment>
<keyword evidence="3" id="KW-1185">Reference proteome</keyword>
<dbReference type="HOGENOM" id="CLU_100715_7_3_2"/>
<evidence type="ECO:0000313" key="3">
    <source>
        <dbReference type="Proteomes" id="UP000001304"/>
    </source>
</evidence>
<reference evidence="2 3" key="1">
    <citation type="journal article" date="2010" name="Stand. Genomic Sci.">
        <title>Complete genome sequence of Ignisphaera aggregans type strain (AQ1.S1).</title>
        <authorList>
            <person name="Goker M."/>
            <person name="Held B."/>
            <person name="Lapidus A."/>
            <person name="Nolan M."/>
            <person name="Spring S."/>
            <person name="Yasawong M."/>
            <person name="Lucas S."/>
            <person name="Glavina Del Rio T."/>
            <person name="Tice H."/>
            <person name="Cheng J.F."/>
            <person name="Goodwin L."/>
            <person name="Tapia R."/>
            <person name="Pitluck S."/>
            <person name="Liolios K."/>
            <person name="Ivanova N."/>
            <person name="Mavromatis K."/>
            <person name="Mikhailova N."/>
            <person name="Pati A."/>
            <person name="Chen A."/>
            <person name="Palaniappan K."/>
            <person name="Brambilla E."/>
            <person name="Land M."/>
            <person name="Hauser L."/>
            <person name="Chang Y.J."/>
            <person name="Jeffries C.D."/>
            <person name="Brettin T."/>
            <person name="Detter J.C."/>
            <person name="Han C."/>
            <person name="Rohde M."/>
            <person name="Sikorski J."/>
            <person name="Woyke T."/>
            <person name="Bristow J."/>
            <person name="Eisen J.A."/>
            <person name="Markowitz V."/>
            <person name="Hugenholtz P."/>
            <person name="Kyrpides N.C."/>
            <person name="Klenk H.P."/>
        </authorList>
    </citation>
    <scope>NUCLEOTIDE SEQUENCE [LARGE SCALE GENOMIC DNA]</scope>
    <source>
        <strain evidence="3">DSM 17230 / JCM 13409 / AQ1.S1</strain>
    </source>
</reference>
<dbReference type="PANTHER" id="PTHR11803:SF39">
    <property type="entry name" value="2-IMINOBUTANOATE_2-IMINOPROPANOATE DEAMINASE"/>
    <property type="match status" value="1"/>
</dbReference>
<accession>E0STF7</accession>
<dbReference type="CDD" id="cd00448">
    <property type="entry name" value="YjgF_YER057c_UK114_family"/>
    <property type="match status" value="1"/>
</dbReference>
<organism evidence="2 3">
    <name type="scientific">Ignisphaera aggregans (strain DSM 17230 / JCM 13409 / AQ1.S1)</name>
    <dbReference type="NCBI Taxonomy" id="583356"/>
    <lineage>
        <taxon>Archaea</taxon>
        <taxon>Thermoproteota</taxon>
        <taxon>Thermoprotei</taxon>
        <taxon>Desulfurococcales</taxon>
        <taxon>Desulfurococcaceae</taxon>
        <taxon>Ignisphaera</taxon>
    </lineage>
</organism>
<dbReference type="NCBIfam" id="TIGR00004">
    <property type="entry name" value="Rid family detoxifying hydrolase"/>
    <property type="match status" value="1"/>
</dbReference>
<dbReference type="SUPFAM" id="SSF55298">
    <property type="entry name" value="YjgF-like"/>
    <property type="match status" value="1"/>
</dbReference>
<dbReference type="InterPro" id="IPR006175">
    <property type="entry name" value="YjgF/YER057c/UK114"/>
</dbReference>
<evidence type="ECO:0000313" key="2">
    <source>
        <dbReference type="EMBL" id="ADM28743.1"/>
    </source>
</evidence>
<gene>
    <name evidence="2" type="ordered locus">Igag_1950</name>
</gene>
<dbReference type="BioCyc" id="IAGG583356:GHAH-1939-MONOMER"/>
<dbReference type="AlphaFoldDB" id="E0STF7"/>
<dbReference type="InterPro" id="IPR035959">
    <property type="entry name" value="RutC-like_sf"/>
</dbReference>
<evidence type="ECO:0000256" key="1">
    <source>
        <dbReference type="ARBA" id="ARBA00010552"/>
    </source>
</evidence>
<dbReference type="Proteomes" id="UP000001304">
    <property type="component" value="Chromosome"/>
</dbReference>
<dbReference type="KEGG" id="iag:Igag_1950"/>
<dbReference type="Pfam" id="PF01042">
    <property type="entry name" value="Ribonuc_L-PSP"/>
    <property type="match status" value="1"/>
</dbReference>
<dbReference type="STRING" id="583356.Igag_1950"/>
<dbReference type="Gene3D" id="3.30.1330.40">
    <property type="entry name" value="RutC-like"/>
    <property type="match status" value="1"/>
</dbReference>
<dbReference type="InterPro" id="IPR006056">
    <property type="entry name" value="RidA"/>
</dbReference>
<dbReference type="PANTHER" id="PTHR11803">
    <property type="entry name" value="2-IMINOBUTANOATE/2-IMINOPROPANOATE DEAMINASE RIDA"/>
    <property type="match status" value="1"/>
</dbReference>
<sequence length="128" mass="14386">MKKIIYTERAPRPIGPYSQGIVAGCYVFISGQIPIDPLTGKIVDGEFSDRVVRVLENIKAIIESVGGSLNDIVKVTVFLRDIGMFQQFNEIYSRYFKEDPPARTVVEVSNLPRGVDIEMEAIAYICRE</sequence>
<dbReference type="FunFam" id="3.30.1330.40:FF:000001">
    <property type="entry name" value="L-PSP family endoribonuclease"/>
    <property type="match status" value="1"/>
</dbReference>
<dbReference type="GO" id="GO:0019239">
    <property type="term" value="F:deaminase activity"/>
    <property type="evidence" value="ECO:0007669"/>
    <property type="project" value="TreeGrafter"/>
</dbReference>
<proteinExistence type="inferred from homology"/>
<protein>
    <submittedName>
        <fullName evidence="2">Endoribonuclease L-PSP</fullName>
    </submittedName>
</protein>
<name>E0STF7_IGNAA</name>